<dbReference type="InterPro" id="IPR001789">
    <property type="entry name" value="Sig_transdc_resp-reg_receiver"/>
</dbReference>
<dbReference type="OrthoDB" id="9788446at2"/>
<name>A0A4R4E182_9BACL</name>
<comment type="caution">
    <text evidence="7">The sequence shown here is derived from an EMBL/GenBank/DDBJ whole genome shotgun (WGS) entry which is preliminary data.</text>
</comment>
<evidence type="ECO:0000259" key="6">
    <source>
        <dbReference type="PROSITE" id="PS50110"/>
    </source>
</evidence>
<dbReference type="PANTHER" id="PTHR43280">
    <property type="entry name" value="ARAC-FAMILY TRANSCRIPTIONAL REGULATOR"/>
    <property type="match status" value="1"/>
</dbReference>
<keyword evidence="3" id="KW-0804">Transcription</keyword>
<evidence type="ECO:0000259" key="5">
    <source>
        <dbReference type="PROSITE" id="PS01124"/>
    </source>
</evidence>
<dbReference type="AlphaFoldDB" id="A0A4R4E182"/>
<evidence type="ECO:0000313" key="7">
    <source>
        <dbReference type="EMBL" id="TCZ73214.1"/>
    </source>
</evidence>
<dbReference type="PROSITE" id="PS50110">
    <property type="entry name" value="RESPONSE_REGULATORY"/>
    <property type="match status" value="1"/>
</dbReference>
<sequence length="392" mass="45371">MNILVVDDEKVIREGMKRTIRQSFPHMNTYTAGSVQEAITILRSCHIHVVFLDILMPGMTGLELMEKMRKSNLNTKWIVISAHSDFTFAQQALRLGAIDYILKPIGKSKLNEIIAAIEYELSNEEPRASDTSMLDFNLKYLREAVFQRLAHGLDIGRFDISKLEESFPHFLLMLIRLKDKEKDVTINHFIIENVLTEIIEEQAKGFVVSFDPFSLLGVVSIQDGQSMRGIELKVRQHLDRYLKVAYQVQVSDMLNQFKSIPFEISKLQKGESHVAFILNKNEDQIDIAVQYIKNNFRENLSLEKVASIVYLSPIYFSQLFKLKTGTGYKDYVIQLRLEQAKQLLANSQSKISITEIAEYVGYQDIRHFTQVFRKKYQLTPSQFRTRNQEETV</sequence>
<dbReference type="InterPro" id="IPR011006">
    <property type="entry name" value="CheY-like_superfamily"/>
</dbReference>
<dbReference type="SMART" id="SM00448">
    <property type="entry name" value="REC"/>
    <property type="match status" value="1"/>
</dbReference>
<dbReference type="PANTHER" id="PTHR43280:SF2">
    <property type="entry name" value="HTH-TYPE TRANSCRIPTIONAL REGULATOR EXSA"/>
    <property type="match status" value="1"/>
</dbReference>
<dbReference type="PROSITE" id="PS01124">
    <property type="entry name" value="HTH_ARAC_FAMILY_2"/>
    <property type="match status" value="1"/>
</dbReference>
<dbReference type="InterPro" id="IPR018062">
    <property type="entry name" value="HTH_AraC-typ_CS"/>
</dbReference>
<dbReference type="InterPro" id="IPR018060">
    <property type="entry name" value="HTH_AraC"/>
</dbReference>
<keyword evidence="8" id="KW-1185">Reference proteome</keyword>
<dbReference type="PROSITE" id="PS00041">
    <property type="entry name" value="HTH_ARAC_FAMILY_1"/>
    <property type="match status" value="1"/>
</dbReference>
<dbReference type="EMBL" id="SKFG01000034">
    <property type="protein sequence ID" value="TCZ73214.1"/>
    <property type="molecule type" value="Genomic_DNA"/>
</dbReference>
<dbReference type="SUPFAM" id="SSF52172">
    <property type="entry name" value="CheY-like"/>
    <property type="match status" value="1"/>
</dbReference>
<dbReference type="GO" id="GO:0000160">
    <property type="term" value="P:phosphorelay signal transduction system"/>
    <property type="evidence" value="ECO:0007669"/>
    <property type="project" value="InterPro"/>
</dbReference>
<dbReference type="GO" id="GO:0003700">
    <property type="term" value="F:DNA-binding transcription factor activity"/>
    <property type="evidence" value="ECO:0007669"/>
    <property type="project" value="InterPro"/>
</dbReference>
<dbReference type="PRINTS" id="PR00032">
    <property type="entry name" value="HTHARAC"/>
</dbReference>
<dbReference type="SMART" id="SM00342">
    <property type="entry name" value="HTH_ARAC"/>
    <property type="match status" value="1"/>
</dbReference>
<keyword evidence="4" id="KW-0597">Phosphoprotein</keyword>
<evidence type="ECO:0000256" key="3">
    <source>
        <dbReference type="ARBA" id="ARBA00023163"/>
    </source>
</evidence>
<feature type="modified residue" description="4-aspartylphosphate" evidence="4">
    <location>
        <position position="53"/>
    </location>
</feature>
<organism evidence="7 8">
    <name type="scientific">Paenibacillus albiflavus</name>
    <dbReference type="NCBI Taxonomy" id="2545760"/>
    <lineage>
        <taxon>Bacteria</taxon>
        <taxon>Bacillati</taxon>
        <taxon>Bacillota</taxon>
        <taxon>Bacilli</taxon>
        <taxon>Bacillales</taxon>
        <taxon>Paenibacillaceae</taxon>
        <taxon>Paenibacillus</taxon>
    </lineage>
</organism>
<evidence type="ECO:0000256" key="1">
    <source>
        <dbReference type="ARBA" id="ARBA00023015"/>
    </source>
</evidence>
<dbReference type="InterPro" id="IPR020449">
    <property type="entry name" value="Tscrpt_reg_AraC-type_HTH"/>
</dbReference>
<reference evidence="7 8" key="1">
    <citation type="submission" date="2019-03" db="EMBL/GenBank/DDBJ databases">
        <authorList>
            <person name="Kim M.K.M."/>
        </authorList>
    </citation>
    <scope>NUCLEOTIDE SEQUENCE [LARGE SCALE GENOMIC DNA]</scope>
    <source>
        <strain evidence="7 8">18JY21-1</strain>
    </source>
</reference>
<dbReference type="Pfam" id="PF00072">
    <property type="entry name" value="Response_reg"/>
    <property type="match status" value="1"/>
</dbReference>
<proteinExistence type="predicted"/>
<accession>A0A4R4E182</accession>
<keyword evidence="2" id="KW-0238">DNA-binding</keyword>
<keyword evidence="1" id="KW-0805">Transcription regulation</keyword>
<gene>
    <name evidence="7" type="ORF">E0485_21445</name>
</gene>
<feature type="domain" description="HTH araC/xylS-type" evidence="5">
    <location>
        <begin position="286"/>
        <end position="386"/>
    </location>
</feature>
<evidence type="ECO:0000256" key="4">
    <source>
        <dbReference type="PROSITE-ProRule" id="PRU00169"/>
    </source>
</evidence>
<dbReference type="CDD" id="cd17536">
    <property type="entry name" value="REC_YesN-like"/>
    <property type="match status" value="1"/>
</dbReference>
<protein>
    <submittedName>
        <fullName evidence="7">Response regulator</fullName>
    </submittedName>
</protein>
<dbReference type="SUPFAM" id="SSF46689">
    <property type="entry name" value="Homeodomain-like"/>
    <property type="match status" value="2"/>
</dbReference>
<dbReference type="InterPro" id="IPR009057">
    <property type="entry name" value="Homeodomain-like_sf"/>
</dbReference>
<dbReference type="Pfam" id="PF12833">
    <property type="entry name" value="HTH_18"/>
    <property type="match status" value="1"/>
</dbReference>
<evidence type="ECO:0000313" key="8">
    <source>
        <dbReference type="Proteomes" id="UP000295418"/>
    </source>
</evidence>
<dbReference type="Gene3D" id="1.10.10.60">
    <property type="entry name" value="Homeodomain-like"/>
    <property type="match status" value="2"/>
</dbReference>
<dbReference type="Gene3D" id="3.40.50.2300">
    <property type="match status" value="1"/>
</dbReference>
<evidence type="ECO:0000256" key="2">
    <source>
        <dbReference type="ARBA" id="ARBA00023125"/>
    </source>
</evidence>
<dbReference type="GO" id="GO:0043565">
    <property type="term" value="F:sequence-specific DNA binding"/>
    <property type="evidence" value="ECO:0007669"/>
    <property type="project" value="InterPro"/>
</dbReference>
<dbReference type="Proteomes" id="UP000295418">
    <property type="component" value="Unassembled WGS sequence"/>
</dbReference>
<feature type="domain" description="Response regulatory" evidence="6">
    <location>
        <begin position="2"/>
        <end position="118"/>
    </location>
</feature>